<dbReference type="InterPro" id="IPR036679">
    <property type="entry name" value="FlgN-like_sf"/>
</dbReference>
<dbReference type="GO" id="GO:0044780">
    <property type="term" value="P:bacterial-type flagellum assembly"/>
    <property type="evidence" value="ECO:0007669"/>
    <property type="project" value="InterPro"/>
</dbReference>
<sequence>MTQDPQQTLIEELDKLLEQEREALVSGKLDSLPALLELKEGLIDSLNEMDGIEAHHLQPLKGKVMRNQALLDGALRGIRTVANRFSTLRKIRRTLETYDDKGRKSALVQQHENKLEKRA</sequence>
<proteinExistence type="predicted"/>
<dbReference type="EMBL" id="QWJJ01000002">
    <property type="protein sequence ID" value="RII40235.1"/>
    <property type="molecule type" value="Genomic_DNA"/>
</dbReference>
<protein>
    <recommendedName>
        <fullName evidence="3">Flagellar biosynthesis protein FlgN</fullName>
    </recommendedName>
</protein>
<keyword evidence="2" id="KW-1185">Reference proteome</keyword>
<name>A0A399J4E9_9RHOB</name>
<organism evidence="1 2">
    <name type="scientific">Pseudooceanicola sediminis</name>
    <dbReference type="NCBI Taxonomy" id="2211117"/>
    <lineage>
        <taxon>Bacteria</taxon>
        <taxon>Pseudomonadati</taxon>
        <taxon>Pseudomonadota</taxon>
        <taxon>Alphaproteobacteria</taxon>
        <taxon>Rhodobacterales</taxon>
        <taxon>Paracoccaceae</taxon>
        <taxon>Pseudooceanicola</taxon>
    </lineage>
</organism>
<gene>
    <name evidence="1" type="ORF">DL237_02645</name>
</gene>
<evidence type="ECO:0000313" key="1">
    <source>
        <dbReference type="EMBL" id="RII40235.1"/>
    </source>
</evidence>
<dbReference type="SUPFAM" id="SSF140566">
    <property type="entry name" value="FlgN-like"/>
    <property type="match status" value="1"/>
</dbReference>
<dbReference type="OrthoDB" id="7862860at2"/>
<evidence type="ECO:0000313" key="2">
    <source>
        <dbReference type="Proteomes" id="UP000265848"/>
    </source>
</evidence>
<dbReference type="Gene3D" id="1.20.58.300">
    <property type="entry name" value="FlgN-like"/>
    <property type="match status" value="1"/>
</dbReference>
<evidence type="ECO:0008006" key="3">
    <source>
        <dbReference type="Google" id="ProtNLM"/>
    </source>
</evidence>
<dbReference type="RefSeq" id="WP_119397474.1">
    <property type="nucleotide sequence ID" value="NZ_QWJJ01000002.1"/>
</dbReference>
<accession>A0A399J4E9</accession>
<comment type="caution">
    <text evidence="1">The sequence shown here is derived from an EMBL/GenBank/DDBJ whole genome shotgun (WGS) entry which is preliminary data.</text>
</comment>
<reference evidence="1 2" key="1">
    <citation type="submission" date="2018-08" db="EMBL/GenBank/DDBJ databases">
        <title>Pseudooceanicola sediminis CY03 in the family Rhodobacteracea.</title>
        <authorList>
            <person name="Zhang Y.-J."/>
        </authorList>
    </citation>
    <scope>NUCLEOTIDE SEQUENCE [LARGE SCALE GENOMIC DNA]</scope>
    <source>
        <strain evidence="1 2">CY03</strain>
    </source>
</reference>
<dbReference type="AlphaFoldDB" id="A0A399J4E9"/>
<dbReference type="Proteomes" id="UP000265848">
    <property type="component" value="Unassembled WGS sequence"/>
</dbReference>